<accession>I0ERY3</accession>
<dbReference type="SUPFAM" id="SSF46785">
    <property type="entry name" value="Winged helix' DNA-binding domain"/>
    <property type="match status" value="1"/>
</dbReference>
<keyword evidence="4" id="KW-0804">Transcription</keyword>
<dbReference type="OrthoDB" id="9783139at2"/>
<sequence length="257" mass="29680">MSRKESLLDLFVKTYLQTLEPISSKRLKDATNLNVSCATIRNYFQILSKEGMLNQAHSSSARLPTSKAFLHYWQKHLSFEVLNVDEKHLKSASENFGLFTLLKKPSLERLERVVECEKRFLILDFLAFSCVLNYSARMEKFLLELVGKSVEEVRLIATSVNALSLARQLEHLEYSNALISRFNLVGLKTLLHSPLFFEILEGKVLERLKMGLHLIEPSSMLVVRPIRLENICAQLLCFGKLECDYLNFFQTIFKEEK</sequence>
<dbReference type="InterPro" id="IPR036388">
    <property type="entry name" value="WH-like_DNA-bd_sf"/>
</dbReference>
<evidence type="ECO:0000256" key="3">
    <source>
        <dbReference type="ARBA" id="ARBA00023016"/>
    </source>
</evidence>
<protein>
    <submittedName>
        <fullName evidence="5">Heat-inducible transcription repressor</fullName>
    </submittedName>
</protein>
<dbReference type="EMBL" id="CP003481">
    <property type="protein sequence ID" value="AFI05702.1"/>
    <property type="molecule type" value="Genomic_DNA"/>
</dbReference>
<gene>
    <name evidence="5" type="ordered locus">HCD_03430</name>
</gene>
<evidence type="ECO:0000256" key="1">
    <source>
        <dbReference type="ARBA" id="ARBA00022491"/>
    </source>
</evidence>
<evidence type="ECO:0000313" key="6">
    <source>
        <dbReference type="Proteomes" id="UP000005013"/>
    </source>
</evidence>
<dbReference type="KEGG" id="hcm:HCD_03430"/>
<dbReference type="GO" id="GO:0003677">
    <property type="term" value="F:DNA binding"/>
    <property type="evidence" value="ECO:0007669"/>
    <property type="project" value="InterPro"/>
</dbReference>
<dbReference type="PANTHER" id="PTHR34824:SF1">
    <property type="entry name" value="HEAT-INDUCIBLE TRANSCRIPTION REPRESSOR HRCA"/>
    <property type="match status" value="1"/>
</dbReference>
<evidence type="ECO:0000313" key="5">
    <source>
        <dbReference type="EMBL" id="AFI05702.1"/>
    </source>
</evidence>
<proteinExistence type="predicted"/>
<dbReference type="Proteomes" id="UP000005013">
    <property type="component" value="Chromosome"/>
</dbReference>
<organism evidence="5 6">
    <name type="scientific">Helicobacter cetorum (strain ATCC BAA-540 / CCUG 52418 / MIT 99-5656)</name>
    <dbReference type="NCBI Taxonomy" id="1163745"/>
    <lineage>
        <taxon>Bacteria</taxon>
        <taxon>Pseudomonadati</taxon>
        <taxon>Campylobacterota</taxon>
        <taxon>Epsilonproteobacteria</taxon>
        <taxon>Campylobacterales</taxon>
        <taxon>Helicobacteraceae</taxon>
        <taxon>Helicobacter</taxon>
    </lineage>
</organism>
<dbReference type="STRING" id="1163745.HCD_03430"/>
<keyword evidence="2" id="KW-0805">Transcription regulation</keyword>
<name>I0ERY3_HELCM</name>
<dbReference type="PANTHER" id="PTHR34824">
    <property type="entry name" value="HEAT-INDUCIBLE TRANSCRIPTION REPRESSOR HRCA"/>
    <property type="match status" value="1"/>
</dbReference>
<evidence type="ECO:0000256" key="4">
    <source>
        <dbReference type="ARBA" id="ARBA00023163"/>
    </source>
</evidence>
<dbReference type="InterPro" id="IPR036390">
    <property type="entry name" value="WH_DNA-bd_sf"/>
</dbReference>
<dbReference type="RefSeq" id="WP_014659211.1">
    <property type="nucleotide sequence ID" value="NC_017735.1"/>
</dbReference>
<keyword evidence="3" id="KW-0346">Stress response</keyword>
<dbReference type="Gene3D" id="1.10.10.10">
    <property type="entry name" value="Winged helix-like DNA-binding domain superfamily/Winged helix DNA-binding domain"/>
    <property type="match status" value="1"/>
</dbReference>
<reference evidence="5 6" key="1">
    <citation type="journal article" date="2013" name="PLoS ONE">
        <title>Sequence Divergence and Conservation in Genomes ofHelicobacter cetorum Strains from a Dolphin and a Whale.</title>
        <authorList>
            <person name="Kersulyte D."/>
            <person name="Rossi M."/>
            <person name="Berg D.E."/>
        </authorList>
    </citation>
    <scope>NUCLEOTIDE SEQUENCE [LARGE SCALE GENOMIC DNA]</scope>
    <source>
        <strain evidence="5 6">MIT 99-5656</strain>
    </source>
</reference>
<dbReference type="AlphaFoldDB" id="I0ERY3"/>
<dbReference type="InterPro" id="IPR002571">
    <property type="entry name" value="HrcA"/>
</dbReference>
<dbReference type="eggNOG" id="COG1420">
    <property type="taxonomic scope" value="Bacteria"/>
</dbReference>
<keyword evidence="6" id="KW-1185">Reference proteome</keyword>
<dbReference type="NCBIfam" id="NF003033">
    <property type="entry name" value="PRK03911.1"/>
    <property type="match status" value="1"/>
</dbReference>
<dbReference type="GO" id="GO:0045892">
    <property type="term" value="P:negative regulation of DNA-templated transcription"/>
    <property type="evidence" value="ECO:0007669"/>
    <property type="project" value="TreeGrafter"/>
</dbReference>
<evidence type="ECO:0000256" key="2">
    <source>
        <dbReference type="ARBA" id="ARBA00023015"/>
    </source>
</evidence>
<keyword evidence="1" id="KW-0678">Repressor</keyword>
<dbReference type="PATRIC" id="fig|1163745.3.peg.729"/>
<dbReference type="HOGENOM" id="CLU_091026_0_0_7"/>